<dbReference type="CDD" id="cd12913">
    <property type="entry name" value="PDC1_MCP_like"/>
    <property type="match status" value="1"/>
</dbReference>
<dbReference type="Gene3D" id="1.10.287.950">
    <property type="entry name" value="Methyl-accepting chemotaxis protein"/>
    <property type="match status" value="1"/>
</dbReference>
<keyword evidence="15" id="KW-1185">Reference proteome</keyword>
<organism evidence="14 15">
    <name type="scientific">Pisciglobus halotolerans</name>
    <dbReference type="NCBI Taxonomy" id="745365"/>
    <lineage>
        <taxon>Bacteria</taxon>
        <taxon>Bacillati</taxon>
        <taxon>Bacillota</taxon>
        <taxon>Bacilli</taxon>
        <taxon>Lactobacillales</taxon>
        <taxon>Carnobacteriaceae</taxon>
    </lineage>
</organism>
<dbReference type="GO" id="GO:0007165">
    <property type="term" value="P:signal transduction"/>
    <property type="evidence" value="ECO:0007669"/>
    <property type="project" value="UniProtKB-KW"/>
</dbReference>
<evidence type="ECO:0000256" key="2">
    <source>
        <dbReference type="ARBA" id="ARBA00022475"/>
    </source>
</evidence>
<evidence type="ECO:0000259" key="12">
    <source>
        <dbReference type="PROSITE" id="PS50111"/>
    </source>
</evidence>
<evidence type="ECO:0000256" key="5">
    <source>
        <dbReference type="ARBA" id="ARBA00022989"/>
    </source>
</evidence>
<dbReference type="PANTHER" id="PTHR32089:SF114">
    <property type="entry name" value="METHYL-ACCEPTING CHEMOTAXIS PROTEIN MCPB"/>
    <property type="match status" value="1"/>
</dbReference>
<dbReference type="InterPro" id="IPR029151">
    <property type="entry name" value="Sensor-like_sf"/>
</dbReference>
<dbReference type="InterPro" id="IPR004089">
    <property type="entry name" value="MCPsignal_dom"/>
</dbReference>
<keyword evidence="7 9" id="KW-0807">Transducer</keyword>
<name>A0A1I3AQ60_9LACT</name>
<evidence type="ECO:0000313" key="14">
    <source>
        <dbReference type="EMBL" id="SFH52217.1"/>
    </source>
</evidence>
<evidence type="ECO:0000259" key="13">
    <source>
        <dbReference type="PROSITE" id="PS50885"/>
    </source>
</evidence>
<evidence type="ECO:0000256" key="8">
    <source>
        <dbReference type="ARBA" id="ARBA00029447"/>
    </source>
</evidence>
<evidence type="ECO:0000256" key="3">
    <source>
        <dbReference type="ARBA" id="ARBA00022500"/>
    </source>
</evidence>
<feature type="domain" description="Methyl-accepting transducer" evidence="12">
    <location>
        <begin position="392"/>
        <end position="642"/>
    </location>
</feature>
<evidence type="ECO:0000256" key="6">
    <source>
        <dbReference type="ARBA" id="ARBA00023136"/>
    </source>
</evidence>
<dbReference type="SUPFAM" id="SSF58104">
    <property type="entry name" value="Methyl-accepting chemotaxis protein (MCP) signaling domain"/>
    <property type="match status" value="1"/>
</dbReference>
<keyword evidence="3" id="KW-0145">Chemotaxis</keyword>
<keyword evidence="5 11" id="KW-1133">Transmembrane helix</keyword>
<dbReference type="SUPFAM" id="SSF103190">
    <property type="entry name" value="Sensory domain-like"/>
    <property type="match status" value="1"/>
</dbReference>
<sequence length="678" mass="74671">MDIAIKHQLSSKKVKRTAPAAHSLQSKILIPFLILIVLAAGIISFVSYYFSVNNTTNELSKNVESEMITMNQSFELFFSNISNVLDRFSASALLTDYHPEDKDKLMQMLKETQETTPSIAFIYTGTENKDMVDYPSADNGEDYNPKERPWYQHAVAANGEVVWTEPYEDTGTGEIVVTASKAYFNGDKLSGVMAADILIGTLTDMIDRVKIGETGYAFMLDDTGKYITHPNKAYIGKDQTKEDYYKKIKNGEDHGIVTYQFEGNEKVMGFAKNPTTHWLIGGTVDKKEFQKKASIIFMPIAITVSLVLIFAVIISLVTARRITNPIQAVMKRMNDISNGDLSQEALQTKSSNEINQLVEATNAMSQNMKELLQNIQGVSETVNHHSEELTQSAVEVKKGTEQIAATMQELASGSETQAHSSSDLSLAMVAFDEKVQEANEYGKNIYQSSEKVWHITKEGSQLMTASTSQMEEIDQIVQDAFQKVQNLDKQSQEISKLITVIKDIADQTNLLALNAAIEAARAGEQGKGFAVVADEVRKLAEQVADSVTDITKIVTDIQKDSSIVTESLLSGYKEVKKGTGQIETTGKTFQHISQLVNEVKENIRKVSEDLTEITANSQGMNESIQDIAAAAEESSAGIEQTSATAQQTHSTMEEVAASSGQLARLAETLNGFVQKFVL</sequence>
<evidence type="ECO:0000313" key="15">
    <source>
        <dbReference type="Proteomes" id="UP000198668"/>
    </source>
</evidence>
<dbReference type="Gene3D" id="6.10.340.10">
    <property type="match status" value="1"/>
</dbReference>
<comment type="similarity">
    <text evidence="8">Belongs to the methyl-accepting chemotaxis (MCP) protein family.</text>
</comment>
<dbReference type="Proteomes" id="UP000198668">
    <property type="component" value="Unassembled WGS sequence"/>
</dbReference>
<dbReference type="Pfam" id="PF00015">
    <property type="entry name" value="MCPsignal"/>
    <property type="match status" value="1"/>
</dbReference>
<protein>
    <submittedName>
        <fullName evidence="14">Methyl-accepting chemotaxis sensory transducer with TarH sensor</fullName>
    </submittedName>
</protein>
<dbReference type="CDD" id="cd12912">
    <property type="entry name" value="PDC2_MCP_like"/>
    <property type="match status" value="1"/>
</dbReference>
<dbReference type="AlphaFoldDB" id="A0A1I3AQ60"/>
<feature type="transmembrane region" description="Helical" evidence="11">
    <location>
        <begin position="295"/>
        <end position="317"/>
    </location>
</feature>
<dbReference type="SMART" id="SM00304">
    <property type="entry name" value="HAMP"/>
    <property type="match status" value="1"/>
</dbReference>
<accession>A0A1I3AQ60</accession>
<feature type="transmembrane region" description="Helical" evidence="11">
    <location>
        <begin position="28"/>
        <end position="51"/>
    </location>
</feature>
<evidence type="ECO:0000256" key="1">
    <source>
        <dbReference type="ARBA" id="ARBA00004651"/>
    </source>
</evidence>
<comment type="subcellular location">
    <subcellularLocation>
        <location evidence="1">Cell membrane</location>
        <topology evidence="1">Multi-pass membrane protein</topology>
    </subcellularLocation>
</comment>
<dbReference type="InterPro" id="IPR033479">
    <property type="entry name" value="dCache_1"/>
</dbReference>
<dbReference type="GO" id="GO:0005886">
    <property type="term" value="C:plasma membrane"/>
    <property type="evidence" value="ECO:0007669"/>
    <property type="project" value="UniProtKB-SubCell"/>
</dbReference>
<dbReference type="GO" id="GO:0006935">
    <property type="term" value="P:chemotaxis"/>
    <property type="evidence" value="ECO:0007669"/>
    <property type="project" value="UniProtKB-KW"/>
</dbReference>
<keyword evidence="6 11" id="KW-0472">Membrane</keyword>
<gene>
    <name evidence="14" type="ORF">SAMN04489868_101125</name>
</gene>
<dbReference type="CDD" id="cd06225">
    <property type="entry name" value="HAMP"/>
    <property type="match status" value="1"/>
</dbReference>
<dbReference type="OrthoDB" id="2168386at2"/>
<proteinExistence type="inferred from homology"/>
<dbReference type="SMART" id="SM00283">
    <property type="entry name" value="MA"/>
    <property type="match status" value="1"/>
</dbReference>
<dbReference type="InterPro" id="IPR003660">
    <property type="entry name" value="HAMP_dom"/>
</dbReference>
<feature type="domain" description="HAMP" evidence="13">
    <location>
        <begin position="320"/>
        <end position="373"/>
    </location>
</feature>
<evidence type="ECO:0000256" key="10">
    <source>
        <dbReference type="SAM" id="Coils"/>
    </source>
</evidence>
<dbReference type="Pfam" id="PF02743">
    <property type="entry name" value="dCache_1"/>
    <property type="match status" value="1"/>
</dbReference>
<keyword evidence="4 11" id="KW-0812">Transmembrane</keyword>
<evidence type="ECO:0000256" key="11">
    <source>
        <dbReference type="SAM" id="Phobius"/>
    </source>
</evidence>
<dbReference type="Gene3D" id="3.30.450.20">
    <property type="entry name" value="PAS domain"/>
    <property type="match status" value="2"/>
</dbReference>
<dbReference type="RefSeq" id="WP_143074455.1">
    <property type="nucleotide sequence ID" value="NZ_FOQE01000001.1"/>
</dbReference>
<dbReference type="PROSITE" id="PS50885">
    <property type="entry name" value="HAMP"/>
    <property type="match status" value="1"/>
</dbReference>
<dbReference type="PANTHER" id="PTHR32089">
    <property type="entry name" value="METHYL-ACCEPTING CHEMOTAXIS PROTEIN MCPB"/>
    <property type="match status" value="1"/>
</dbReference>
<keyword evidence="10" id="KW-0175">Coiled coil</keyword>
<dbReference type="Pfam" id="PF00672">
    <property type="entry name" value="HAMP"/>
    <property type="match status" value="1"/>
</dbReference>
<dbReference type="CDD" id="cd11386">
    <property type="entry name" value="MCP_signal"/>
    <property type="match status" value="1"/>
</dbReference>
<keyword evidence="2" id="KW-1003">Cell membrane</keyword>
<feature type="coiled-coil region" evidence="10">
    <location>
        <begin position="354"/>
        <end position="388"/>
    </location>
</feature>
<evidence type="ECO:0000256" key="7">
    <source>
        <dbReference type="ARBA" id="ARBA00023224"/>
    </source>
</evidence>
<reference evidence="14 15" key="1">
    <citation type="submission" date="2016-10" db="EMBL/GenBank/DDBJ databases">
        <authorList>
            <person name="de Groot N.N."/>
        </authorList>
    </citation>
    <scope>NUCLEOTIDE SEQUENCE [LARGE SCALE GENOMIC DNA]</scope>
    <source>
        <strain evidence="14 15">DSM 27630</strain>
    </source>
</reference>
<dbReference type="EMBL" id="FOQE01000001">
    <property type="protein sequence ID" value="SFH52217.1"/>
    <property type="molecule type" value="Genomic_DNA"/>
</dbReference>
<evidence type="ECO:0000256" key="4">
    <source>
        <dbReference type="ARBA" id="ARBA00022692"/>
    </source>
</evidence>
<evidence type="ECO:0000256" key="9">
    <source>
        <dbReference type="PROSITE-ProRule" id="PRU00284"/>
    </source>
</evidence>
<dbReference type="PROSITE" id="PS50111">
    <property type="entry name" value="CHEMOTAXIS_TRANSDUC_2"/>
    <property type="match status" value="1"/>
</dbReference>